<evidence type="ECO:0000313" key="2">
    <source>
        <dbReference type="Proteomes" id="UP000028547"/>
    </source>
</evidence>
<proteinExistence type="predicted"/>
<organism evidence="1 2">
    <name type="scientific">Archangium violaceum Cb vi76</name>
    <dbReference type="NCBI Taxonomy" id="1406225"/>
    <lineage>
        <taxon>Bacteria</taxon>
        <taxon>Pseudomonadati</taxon>
        <taxon>Myxococcota</taxon>
        <taxon>Myxococcia</taxon>
        <taxon>Myxococcales</taxon>
        <taxon>Cystobacterineae</taxon>
        <taxon>Archangiaceae</taxon>
        <taxon>Archangium</taxon>
    </lineage>
</organism>
<dbReference type="Proteomes" id="UP000028547">
    <property type="component" value="Unassembled WGS sequence"/>
</dbReference>
<dbReference type="AlphaFoldDB" id="A0A084STR9"/>
<dbReference type="EMBL" id="JPMI01000128">
    <property type="protein sequence ID" value="KFA91854.1"/>
    <property type="molecule type" value="Genomic_DNA"/>
</dbReference>
<accession>A0A084STR9</accession>
<evidence type="ECO:0008006" key="3">
    <source>
        <dbReference type="Google" id="ProtNLM"/>
    </source>
</evidence>
<comment type="caution">
    <text evidence="1">The sequence shown here is derived from an EMBL/GenBank/DDBJ whole genome shotgun (WGS) entry which is preliminary data.</text>
</comment>
<gene>
    <name evidence="1" type="ORF">Q664_19340</name>
</gene>
<dbReference type="PROSITE" id="PS51257">
    <property type="entry name" value="PROKAR_LIPOPROTEIN"/>
    <property type="match status" value="1"/>
</dbReference>
<sequence length="331" mass="35047">MGRKLMETLLVLPVAMLAACGGDVAGTEQAVELGEKAQGVLYAPPAPASGNILDATTNLGPVTLGGAVQTYFTTNPQYYSFKVQVPANSLVGLEVTHLGSSMYLDTGLFVYGPRNAAGSYGTTVLAQDDDAGYGQLSKLSSVALTQGGEYLVVVSSSNGSGKQFRLQTSCAGGACTSLTLPPAPSGYQLTLSEQSISSQLQSTLATGEAAYSYTSGSLRRFDFAWPYSGEPTLAQADAAVLGIQDYDYSYGGVTGTTLTYAQLYGYLYSEFQPLHAQILSTYGNGVENVQVMTHYYTRLVAPGASGWFRLNVILFPQSKKIIVFEQTAYET</sequence>
<protein>
    <recommendedName>
        <fullName evidence="3">Lipoprotein</fullName>
    </recommendedName>
</protein>
<reference evidence="1 2" key="1">
    <citation type="submission" date="2014-07" db="EMBL/GenBank/DDBJ databases">
        <title>Draft Genome Sequence of Gephyronic Acid Producer, Cystobacter violaceus Strain Cb vi76.</title>
        <authorList>
            <person name="Stevens D.C."/>
            <person name="Young J."/>
            <person name="Carmichael R."/>
            <person name="Tan J."/>
            <person name="Taylor R.E."/>
        </authorList>
    </citation>
    <scope>NUCLEOTIDE SEQUENCE [LARGE SCALE GENOMIC DNA]</scope>
    <source>
        <strain evidence="1 2">Cb vi76</strain>
    </source>
</reference>
<name>A0A084STR9_9BACT</name>
<dbReference type="Gene3D" id="2.60.120.380">
    <property type="match status" value="1"/>
</dbReference>
<evidence type="ECO:0000313" key="1">
    <source>
        <dbReference type="EMBL" id="KFA91854.1"/>
    </source>
</evidence>